<dbReference type="EMBL" id="DRTD01000353">
    <property type="protein sequence ID" value="HHE55070.1"/>
    <property type="molecule type" value="Genomic_DNA"/>
</dbReference>
<dbReference type="AlphaFoldDB" id="A0A7V5H3X3"/>
<feature type="transmembrane region" description="Helical" evidence="1">
    <location>
        <begin position="54"/>
        <end position="71"/>
    </location>
</feature>
<keyword evidence="1" id="KW-1133">Transmembrane helix</keyword>
<dbReference type="Proteomes" id="UP000886111">
    <property type="component" value="Unassembled WGS sequence"/>
</dbReference>
<evidence type="ECO:0000256" key="1">
    <source>
        <dbReference type="SAM" id="Phobius"/>
    </source>
</evidence>
<organism evidence="2">
    <name type="scientific">Caldithrix abyssi</name>
    <dbReference type="NCBI Taxonomy" id="187145"/>
    <lineage>
        <taxon>Bacteria</taxon>
        <taxon>Pseudomonadati</taxon>
        <taxon>Calditrichota</taxon>
        <taxon>Calditrichia</taxon>
        <taxon>Calditrichales</taxon>
        <taxon>Calditrichaceae</taxon>
        <taxon>Caldithrix</taxon>
    </lineage>
</organism>
<gene>
    <name evidence="2" type="ORF">ENL21_04760</name>
</gene>
<comment type="caution">
    <text evidence="2">The sequence shown here is derived from an EMBL/GenBank/DDBJ whole genome shotgun (WGS) entry which is preliminary data.</text>
</comment>
<evidence type="ECO:0000313" key="2">
    <source>
        <dbReference type="EMBL" id="HHE55070.1"/>
    </source>
</evidence>
<sequence>MNFILFFFIGIILRFDTSIIVLLIFLFMAIIIIRNLISERIVFKKISKQIGFQTFGLSTVSLAILLDAYLSGAKIEFLSTVVIVYFITNLFSIYSIKKREMIVE</sequence>
<protein>
    <submittedName>
        <fullName evidence="2">Uncharacterized protein</fullName>
    </submittedName>
</protein>
<feature type="transmembrane region" description="Helical" evidence="1">
    <location>
        <begin position="6"/>
        <end position="33"/>
    </location>
</feature>
<feature type="transmembrane region" description="Helical" evidence="1">
    <location>
        <begin position="77"/>
        <end position="96"/>
    </location>
</feature>
<keyword evidence="1" id="KW-0472">Membrane</keyword>
<proteinExistence type="predicted"/>
<keyword evidence="1" id="KW-0812">Transmembrane</keyword>
<reference evidence="2" key="1">
    <citation type="journal article" date="2020" name="mSystems">
        <title>Genome- and Community-Level Interaction Insights into Carbon Utilization and Element Cycling Functions of Hydrothermarchaeota in Hydrothermal Sediment.</title>
        <authorList>
            <person name="Zhou Z."/>
            <person name="Liu Y."/>
            <person name="Xu W."/>
            <person name="Pan J."/>
            <person name="Luo Z.H."/>
            <person name="Li M."/>
        </authorList>
    </citation>
    <scope>NUCLEOTIDE SEQUENCE [LARGE SCALE GENOMIC DNA]</scope>
    <source>
        <strain evidence="2">HyVt-76</strain>
    </source>
</reference>
<accession>A0A7V5H3X3</accession>
<name>A0A7V5H3X3_CALAY</name>